<evidence type="ECO:0000313" key="4">
    <source>
        <dbReference type="EMBL" id="AVO50981.1"/>
    </source>
</evidence>
<dbReference type="GO" id="GO:0009341">
    <property type="term" value="C:beta-galactosidase complex"/>
    <property type="evidence" value="ECO:0007669"/>
    <property type="project" value="InterPro"/>
</dbReference>
<reference evidence="4 5" key="1">
    <citation type="submission" date="2018-03" db="EMBL/GenBank/DDBJ databases">
        <title>Genome sequencing of Melaminivora sp.</title>
        <authorList>
            <person name="Kim S.-J."/>
            <person name="Heo J."/>
            <person name="Ahn J.-H."/>
            <person name="Kwon S.-W."/>
        </authorList>
    </citation>
    <scope>NUCLEOTIDE SEQUENCE [LARGE SCALE GENOMIC DNA]</scope>
    <source>
        <strain evidence="4 5">SC2-9</strain>
    </source>
</reference>
<dbReference type="OrthoDB" id="8790280at2"/>
<dbReference type="GO" id="GO:0004565">
    <property type="term" value="F:beta-galactosidase activity"/>
    <property type="evidence" value="ECO:0007669"/>
    <property type="project" value="InterPro"/>
</dbReference>
<dbReference type="Pfam" id="PF02449">
    <property type="entry name" value="Glyco_hydro_42"/>
    <property type="match status" value="1"/>
</dbReference>
<dbReference type="Proteomes" id="UP000237925">
    <property type="component" value="Chromosome"/>
</dbReference>
<accession>A0A2R3QGT5</accession>
<dbReference type="Gene3D" id="3.20.20.80">
    <property type="entry name" value="Glycosidases"/>
    <property type="match status" value="1"/>
</dbReference>
<dbReference type="AlphaFoldDB" id="A0A2R3QGT5"/>
<evidence type="ECO:0000313" key="5">
    <source>
        <dbReference type="Proteomes" id="UP000237925"/>
    </source>
</evidence>
<organism evidence="4 5">
    <name type="scientific">Melaminivora suipulveris</name>
    <dbReference type="NCBI Taxonomy" id="2109913"/>
    <lineage>
        <taxon>Bacteria</taxon>
        <taxon>Pseudomonadati</taxon>
        <taxon>Pseudomonadota</taxon>
        <taxon>Betaproteobacteria</taxon>
        <taxon>Burkholderiales</taxon>
        <taxon>Comamonadaceae</taxon>
        <taxon>Melaminivora</taxon>
    </lineage>
</organism>
<proteinExistence type="predicted"/>
<evidence type="ECO:0000256" key="2">
    <source>
        <dbReference type="ARBA" id="ARBA00023295"/>
    </source>
</evidence>
<dbReference type="InterPro" id="IPR013529">
    <property type="entry name" value="Glyco_hydro_42_N"/>
</dbReference>
<feature type="domain" description="Glycoside hydrolase family 42 N-terminal" evidence="3">
    <location>
        <begin position="247"/>
        <end position="296"/>
    </location>
</feature>
<sequence>MAALLSAAAVIAAGAGGALWYHAVLAPHPQPSRLLLAPMIGVVDSCIAPAGGKAPLPTSLVQACLKPDGSAGALVESTLSALDSRSPSSSGRSSYELGYTLAVPLLALFQQVDGHWRIDEARLRHIVNTVRDVRRPVVLYLFSTHFAADAPIEEELAREPGNLAQTQQGTLERDRYYDSYIYPWSVASTRNTLTARRAEAMQAVLDAACRLEPDIRERIRAVTLLGEVHQLFPRFQDGMGYESAYRISDYSSVSVQEFREFLAKRWRHIDRLNRVLGTDYRTFDEVDPPSKDIRTQRLTRFADHIDPYAHGRLPVAGWAYVADAPHGYVPRVHVYLDGHAVARAHVDLDRQDVLAARPDFAGATTGWRTDLDLRRLAPGLHRLDLFLEDRPGHLVALGQREIALMTRDQRPPARHAQRALPAATPSTQAPQVHFHVDSPRDQSDYYYNPLATLWHEFRAQQVLRYLAYFSAQVQRSCLADVPRYTHQIVPFANPGWDGTRFAIEDSLRPPAGLNLGVSLYGEAAFGNSFSRWLRRTGTARYGITEFHPLRAMDPQALDQAFQRHARQGAQFLSFFLEPEWQGERVPRGHNLFSFDPQNREFGSDVLYRSVGQLLLRGAPVNRKPSPP</sequence>
<keyword evidence="2" id="KW-0326">Glycosidase</keyword>
<evidence type="ECO:0000256" key="1">
    <source>
        <dbReference type="ARBA" id="ARBA00022801"/>
    </source>
</evidence>
<protein>
    <recommendedName>
        <fullName evidence="3">Glycoside hydrolase family 42 N-terminal domain-containing protein</fullName>
    </recommendedName>
</protein>
<evidence type="ECO:0000259" key="3">
    <source>
        <dbReference type="Pfam" id="PF02449"/>
    </source>
</evidence>
<dbReference type="EMBL" id="CP027667">
    <property type="protein sequence ID" value="AVO50981.1"/>
    <property type="molecule type" value="Genomic_DNA"/>
</dbReference>
<name>A0A2R3QGT5_9BURK</name>
<dbReference type="KEGG" id="mela:C6568_05885"/>
<keyword evidence="1" id="KW-0378">Hydrolase</keyword>
<dbReference type="GO" id="GO:0005975">
    <property type="term" value="P:carbohydrate metabolic process"/>
    <property type="evidence" value="ECO:0007669"/>
    <property type="project" value="InterPro"/>
</dbReference>
<keyword evidence="5" id="KW-1185">Reference proteome</keyword>
<gene>
    <name evidence="4" type="ORF">C6568_05885</name>
</gene>